<dbReference type="Gene3D" id="3.90.1150.10">
    <property type="entry name" value="Aspartate Aminotransferase, domain 1"/>
    <property type="match status" value="1"/>
</dbReference>
<dbReference type="InterPro" id="IPR010970">
    <property type="entry name" value="Cys_dSase_SufS"/>
</dbReference>
<protein>
    <recommendedName>
        <fullName evidence="5">Probable cysteine desulfurase</fullName>
        <ecNumber evidence="4">2.8.1.7</ecNumber>
    </recommendedName>
</protein>
<evidence type="ECO:0000313" key="11">
    <source>
        <dbReference type="EMBL" id="REG37163.1"/>
    </source>
</evidence>
<comment type="similarity">
    <text evidence="3">Belongs to the class-V pyridoxal-phosphate-dependent aminotransferase family. Csd subfamily.</text>
</comment>
<evidence type="ECO:0000256" key="3">
    <source>
        <dbReference type="ARBA" id="ARBA00010447"/>
    </source>
</evidence>
<dbReference type="AlphaFoldDB" id="A0AAC8THQ0"/>
<organism evidence="10 12">
    <name type="scientific">Archangium gephyra</name>
    <dbReference type="NCBI Taxonomy" id="48"/>
    <lineage>
        <taxon>Bacteria</taxon>
        <taxon>Pseudomonadati</taxon>
        <taxon>Myxococcota</taxon>
        <taxon>Myxococcia</taxon>
        <taxon>Myxococcales</taxon>
        <taxon>Cystobacterineae</taxon>
        <taxon>Archangiaceae</taxon>
        <taxon>Archangium</taxon>
    </lineage>
</organism>
<evidence type="ECO:0000256" key="5">
    <source>
        <dbReference type="ARBA" id="ARBA00021850"/>
    </source>
</evidence>
<reference evidence="11 13" key="2">
    <citation type="submission" date="2018-08" db="EMBL/GenBank/DDBJ databases">
        <title>Genomic Encyclopedia of Archaeal and Bacterial Type Strains, Phase II (KMG-II): from individual species to whole genera.</title>
        <authorList>
            <person name="Goeker M."/>
        </authorList>
    </citation>
    <scope>NUCLEOTIDE SEQUENCE [LARGE SCALE GENOMIC DNA]</scope>
    <source>
        <strain evidence="11 13">DSM 2261</strain>
    </source>
</reference>
<dbReference type="Proteomes" id="UP000035579">
    <property type="component" value="Chromosome"/>
</dbReference>
<sequence>MDEAPHPTGVVEPRDKAALEVERIRQDFPMLHRRMNGLPLVYLDNAATSQKPQAMIERLRSLYAEEYAKVEEGHSLSQHATKVFEEVRAKVARLIHAAEPREIIFTRGCTEALNLISRAFERSRLGPGDEVLITLAEHASNFIPWQMACEDSGATLKAVPVTPSGELDLERFEQLLGPRTRIVAVSHVSNVTGTIYPVKRITEMAHARGIPVLVDGAQAVPHLPVDVRDIGCDFYAGSGHKMGGPSSVGFLYGIASKLEELPVADGGSTMAETVSLEKIQPKPLPHKYEAGEPCFGEAVAWGPAIDYWMDLGMERIAAYEKELTAYATGKLLAIPGVRVLGAETERISVLSFTVQGVPPKELEKELDRRGIAVRAGELDAEPLLKALGTDMAVRASFLFYNTREEADALAEAVAELARLH</sequence>
<gene>
    <name evidence="10" type="ORF">AA314_06412</name>
    <name evidence="11" type="ORF">ATI61_101141</name>
</gene>
<dbReference type="PANTHER" id="PTHR43586">
    <property type="entry name" value="CYSTEINE DESULFURASE"/>
    <property type="match status" value="1"/>
</dbReference>
<dbReference type="GO" id="GO:0016829">
    <property type="term" value="F:lyase activity"/>
    <property type="evidence" value="ECO:0007669"/>
    <property type="project" value="UniProtKB-KW"/>
</dbReference>
<dbReference type="GO" id="GO:0030170">
    <property type="term" value="F:pyridoxal phosphate binding"/>
    <property type="evidence" value="ECO:0007669"/>
    <property type="project" value="InterPro"/>
</dbReference>
<dbReference type="Pfam" id="PF00266">
    <property type="entry name" value="Aminotran_5"/>
    <property type="match status" value="1"/>
</dbReference>
<evidence type="ECO:0000256" key="4">
    <source>
        <dbReference type="ARBA" id="ARBA00012239"/>
    </source>
</evidence>
<feature type="domain" description="Aminotransferase class V" evidence="9">
    <location>
        <begin position="41"/>
        <end position="409"/>
    </location>
</feature>
<dbReference type="EC" id="2.8.1.7" evidence="4"/>
<dbReference type="PANTHER" id="PTHR43586:SF8">
    <property type="entry name" value="CYSTEINE DESULFURASE 1, CHLOROPLASTIC"/>
    <property type="match status" value="1"/>
</dbReference>
<proteinExistence type="inferred from homology"/>
<keyword evidence="11" id="KW-0456">Lyase</keyword>
<dbReference type="InterPro" id="IPR015421">
    <property type="entry name" value="PyrdxlP-dep_Trfase_major"/>
</dbReference>
<dbReference type="InterPro" id="IPR015422">
    <property type="entry name" value="PyrdxlP-dep_Trfase_small"/>
</dbReference>
<dbReference type="InterPro" id="IPR000192">
    <property type="entry name" value="Aminotrans_V_dom"/>
</dbReference>
<name>A0AAC8THQ0_9BACT</name>
<dbReference type="Proteomes" id="UP000256345">
    <property type="component" value="Unassembled WGS sequence"/>
</dbReference>
<comment type="cofactor">
    <cofactor evidence="1">
        <name>pyridoxal 5'-phosphate</name>
        <dbReference type="ChEBI" id="CHEBI:597326"/>
    </cofactor>
</comment>
<keyword evidence="13" id="KW-1185">Reference proteome</keyword>
<evidence type="ECO:0000313" key="13">
    <source>
        <dbReference type="Proteomes" id="UP000256345"/>
    </source>
</evidence>
<dbReference type="EMBL" id="CP011509">
    <property type="protein sequence ID" value="AKJ04786.1"/>
    <property type="molecule type" value="Genomic_DNA"/>
</dbReference>
<dbReference type="CDD" id="cd06453">
    <property type="entry name" value="SufS_like"/>
    <property type="match status" value="1"/>
</dbReference>
<evidence type="ECO:0000256" key="1">
    <source>
        <dbReference type="ARBA" id="ARBA00001933"/>
    </source>
</evidence>
<evidence type="ECO:0000256" key="7">
    <source>
        <dbReference type="ARBA" id="ARBA00022898"/>
    </source>
</evidence>
<comment type="catalytic activity">
    <reaction evidence="8">
        <text>(sulfur carrier)-H + L-cysteine = (sulfur carrier)-SH + L-alanine</text>
        <dbReference type="Rhea" id="RHEA:43892"/>
        <dbReference type="Rhea" id="RHEA-COMP:14737"/>
        <dbReference type="Rhea" id="RHEA-COMP:14739"/>
        <dbReference type="ChEBI" id="CHEBI:29917"/>
        <dbReference type="ChEBI" id="CHEBI:35235"/>
        <dbReference type="ChEBI" id="CHEBI:57972"/>
        <dbReference type="ChEBI" id="CHEBI:64428"/>
        <dbReference type="EC" id="2.8.1.7"/>
    </reaction>
</comment>
<accession>A0AAC8THQ0</accession>
<dbReference type="PIRSF" id="PIRSF005572">
    <property type="entry name" value="NifS"/>
    <property type="match status" value="1"/>
</dbReference>
<comment type="function">
    <text evidence="2">Catalyzes the removal of elemental sulfur and selenium atoms from L-cysteine, L-cystine, L-selenocysteine, and L-selenocystine to produce L-alanine.</text>
</comment>
<evidence type="ECO:0000256" key="2">
    <source>
        <dbReference type="ARBA" id="ARBA00002824"/>
    </source>
</evidence>
<dbReference type="KEGG" id="age:AA314_06412"/>
<evidence type="ECO:0000313" key="12">
    <source>
        <dbReference type="Proteomes" id="UP000035579"/>
    </source>
</evidence>
<evidence type="ECO:0000256" key="6">
    <source>
        <dbReference type="ARBA" id="ARBA00022679"/>
    </source>
</evidence>
<dbReference type="GO" id="GO:0031071">
    <property type="term" value="F:cysteine desulfurase activity"/>
    <property type="evidence" value="ECO:0007669"/>
    <property type="project" value="UniProtKB-EC"/>
</dbReference>
<evidence type="ECO:0000259" key="9">
    <source>
        <dbReference type="Pfam" id="PF00266"/>
    </source>
</evidence>
<keyword evidence="7" id="KW-0663">Pyridoxal phosphate</keyword>
<dbReference type="RefSeq" id="WP_047858499.1">
    <property type="nucleotide sequence ID" value="NZ_CP011509.1"/>
</dbReference>
<dbReference type="GO" id="GO:0006534">
    <property type="term" value="P:cysteine metabolic process"/>
    <property type="evidence" value="ECO:0007669"/>
    <property type="project" value="InterPro"/>
</dbReference>
<dbReference type="InterPro" id="IPR015424">
    <property type="entry name" value="PyrdxlP-dep_Trfase"/>
</dbReference>
<evidence type="ECO:0000313" key="10">
    <source>
        <dbReference type="EMBL" id="AKJ04786.1"/>
    </source>
</evidence>
<keyword evidence="6" id="KW-0808">Transferase</keyword>
<dbReference type="EMBL" id="QUMU01000001">
    <property type="protein sequence ID" value="REG37163.1"/>
    <property type="molecule type" value="Genomic_DNA"/>
</dbReference>
<dbReference type="SUPFAM" id="SSF53383">
    <property type="entry name" value="PLP-dependent transferases"/>
    <property type="match status" value="1"/>
</dbReference>
<reference evidence="10 12" key="1">
    <citation type="submission" date="2015-05" db="EMBL/GenBank/DDBJ databases">
        <title>Genome assembly of Archangium gephyra DSM 2261.</title>
        <authorList>
            <person name="Sharma G."/>
            <person name="Subramanian S."/>
        </authorList>
    </citation>
    <scope>NUCLEOTIDE SEQUENCE [LARGE SCALE GENOMIC DNA]</scope>
    <source>
        <strain evidence="10 12">DSM 2261</strain>
    </source>
</reference>
<dbReference type="Gene3D" id="3.40.640.10">
    <property type="entry name" value="Type I PLP-dependent aspartate aminotransferase-like (Major domain)"/>
    <property type="match status" value="1"/>
</dbReference>
<evidence type="ECO:0000256" key="8">
    <source>
        <dbReference type="ARBA" id="ARBA00050776"/>
    </source>
</evidence>
<dbReference type="InterPro" id="IPR016454">
    <property type="entry name" value="Cysteine_dSase"/>
</dbReference>